<sequence>MEFFSFPFVERIKRKAEGKWWEWKGNREVLVSKKGRRKVKGDERREKMSAVKCKGLNKQINIIIIINSKKDVTMNVVFIPIKTSKREPEETRDISIENYI</sequence>
<comment type="caution">
    <text evidence="1">The sequence shown here is derived from an EMBL/GenBank/DDBJ whole genome shotgun (WGS) entry which is preliminary data.</text>
</comment>
<accession>A0A9D3V8R2</accession>
<dbReference type="EMBL" id="JAIQCV010000008">
    <property type="protein sequence ID" value="KAH1074165.1"/>
    <property type="molecule type" value="Genomic_DNA"/>
</dbReference>
<protein>
    <submittedName>
        <fullName evidence="1">Uncharacterized protein</fullName>
    </submittedName>
</protein>
<evidence type="ECO:0000313" key="2">
    <source>
        <dbReference type="Proteomes" id="UP000828251"/>
    </source>
</evidence>
<dbReference type="AlphaFoldDB" id="A0A9D3V8R2"/>
<gene>
    <name evidence="1" type="ORF">J1N35_026493</name>
</gene>
<organism evidence="1 2">
    <name type="scientific">Gossypium stocksii</name>
    <dbReference type="NCBI Taxonomy" id="47602"/>
    <lineage>
        <taxon>Eukaryota</taxon>
        <taxon>Viridiplantae</taxon>
        <taxon>Streptophyta</taxon>
        <taxon>Embryophyta</taxon>
        <taxon>Tracheophyta</taxon>
        <taxon>Spermatophyta</taxon>
        <taxon>Magnoliopsida</taxon>
        <taxon>eudicotyledons</taxon>
        <taxon>Gunneridae</taxon>
        <taxon>Pentapetalae</taxon>
        <taxon>rosids</taxon>
        <taxon>malvids</taxon>
        <taxon>Malvales</taxon>
        <taxon>Malvaceae</taxon>
        <taxon>Malvoideae</taxon>
        <taxon>Gossypium</taxon>
    </lineage>
</organism>
<reference evidence="1 2" key="1">
    <citation type="journal article" date="2021" name="Plant Biotechnol. J.">
        <title>Multi-omics assisted identification of the key and species-specific regulatory components of drought-tolerant mechanisms in Gossypium stocksii.</title>
        <authorList>
            <person name="Yu D."/>
            <person name="Ke L."/>
            <person name="Zhang D."/>
            <person name="Wu Y."/>
            <person name="Sun Y."/>
            <person name="Mei J."/>
            <person name="Sun J."/>
            <person name="Sun Y."/>
        </authorList>
    </citation>
    <scope>NUCLEOTIDE SEQUENCE [LARGE SCALE GENOMIC DNA]</scope>
    <source>
        <strain evidence="2">cv. E1</strain>
        <tissue evidence="1">Leaf</tissue>
    </source>
</reference>
<name>A0A9D3V8R2_9ROSI</name>
<keyword evidence="2" id="KW-1185">Reference proteome</keyword>
<dbReference type="Proteomes" id="UP000828251">
    <property type="component" value="Unassembled WGS sequence"/>
</dbReference>
<proteinExistence type="predicted"/>
<evidence type="ECO:0000313" key="1">
    <source>
        <dbReference type="EMBL" id="KAH1074165.1"/>
    </source>
</evidence>